<evidence type="ECO:0000256" key="7">
    <source>
        <dbReference type="SAM" id="Phobius"/>
    </source>
</evidence>
<evidence type="ECO:0000256" key="1">
    <source>
        <dbReference type="ARBA" id="ARBA00004651"/>
    </source>
</evidence>
<feature type="transmembrane region" description="Helical" evidence="7">
    <location>
        <begin position="314"/>
        <end position="337"/>
    </location>
</feature>
<keyword evidence="5 7" id="KW-0472">Membrane</keyword>
<keyword evidence="2" id="KW-1003">Cell membrane</keyword>
<accession>A0A0A0BY10</accession>
<evidence type="ECO:0000313" key="9">
    <source>
        <dbReference type="EMBL" id="KGM13248.1"/>
    </source>
</evidence>
<dbReference type="InterPro" id="IPR003838">
    <property type="entry name" value="ABC3_permease_C"/>
</dbReference>
<name>A0A0A0BY10_9CELL</name>
<dbReference type="OrthoDB" id="9780560at2"/>
<keyword evidence="3 7" id="KW-0812">Transmembrane</keyword>
<dbReference type="RefSeq" id="WP_035059621.1">
    <property type="nucleotide sequence ID" value="NZ_AXCZ01000054.1"/>
</dbReference>
<evidence type="ECO:0000256" key="3">
    <source>
        <dbReference type="ARBA" id="ARBA00022692"/>
    </source>
</evidence>
<feature type="domain" description="ABC3 transporter permease C-terminal" evidence="8">
    <location>
        <begin position="269"/>
        <end position="389"/>
    </location>
</feature>
<evidence type="ECO:0000259" key="8">
    <source>
        <dbReference type="Pfam" id="PF02687"/>
    </source>
</evidence>
<keyword evidence="4 7" id="KW-1133">Transmembrane helix</keyword>
<dbReference type="EMBL" id="AXCZ01000054">
    <property type="protein sequence ID" value="KGM13248.1"/>
    <property type="molecule type" value="Genomic_DNA"/>
</dbReference>
<dbReference type="GO" id="GO:0005886">
    <property type="term" value="C:plasma membrane"/>
    <property type="evidence" value="ECO:0007669"/>
    <property type="project" value="UniProtKB-SubCell"/>
</dbReference>
<dbReference type="AlphaFoldDB" id="A0A0A0BY10"/>
<evidence type="ECO:0000256" key="4">
    <source>
        <dbReference type="ARBA" id="ARBA00022989"/>
    </source>
</evidence>
<dbReference type="GO" id="GO:0022857">
    <property type="term" value="F:transmembrane transporter activity"/>
    <property type="evidence" value="ECO:0007669"/>
    <property type="project" value="TreeGrafter"/>
</dbReference>
<feature type="transmembrane region" description="Helical" evidence="7">
    <location>
        <begin position="262"/>
        <end position="291"/>
    </location>
</feature>
<dbReference type="PANTHER" id="PTHR30572:SF4">
    <property type="entry name" value="ABC TRANSPORTER PERMEASE YTRF"/>
    <property type="match status" value="1"/>
</dbReference>
<feature type="transmembrane region" description="Helical" evidence="7">
    <location>
        <begin position="20"/>
        <end position="40"/>
    </location>
</feature>
<comment type="subcellular location">
    <subcellularLocation>
        <location evidence="1">Cell membrane</location>
        <topology evidence="1">Multi-pass membrane protein</topology>
    </subcellularLocation>
</comment>
<organism evidence="9 10">
    <name type="scientific">Cellulomonas bogoriensis 69B4 = DSM 16987</name>
    <dbReference type="NCBI Taxonomy" id="1386082"/>
    <lineage>
        <taxon>Bacteria</taxon>
        <taxon>Bacillati</taxon>
        <taxon>Actinomycetota</taxon>
        <taxon>Actinomycetes</taxon>
        <taxon>Micrococcales</taxon>
        <taxon>Cellulomonadaceae</taxon>
        <taxon>Cellulomonas</taxon>
    </lineage>
</organism>
<comment type="similarity">
    <text evidence="6">Belongs to the ABC-4 integral membrane protein family.</text>
</comment>
<evidence type="ECO:0000256" key="6">
    <source>
        <dbReference type="ARBA" id="ARBA00038076"/>
    </source>
</evidence>
<sequence>MLRLTLAQMRRSVGRLTSAAIAIVIGTAFVAATLVAGTVMTSTTYEAATRSLGDADLVITGERLDETTATVTRAVPGVEAVHAQVQHWLQVQGPAGRLYATLRSPADHPRLEAEVLVEGAMPARDGEVALPQRLAQTLGLELGGQVTLIQERLPRDDEEALEPVRDERSLVITGLLDADASSLIGEGGTLLVTEPELERWILDQDEDALVRAGRVLVALTDGTSRTSARESVQAAVGAGYTVRTADDVADEMTASLMGGTHVLTAVVLAFAGVALLVAGLVITNTFQVLVAQRTRTLALLRCVGASRGQLRRSVVLEAAILGLTASAAGLVLGVGVVQAALTVLGRTFDSVPLPSTVTVTVGVVVVPLVVGTLVTLLAAWTPARAATRVAPLAA</sequence>
<dbReference type="PANTHER" id="PTHR30572">
    <property type="entry name" value="MEMBRANE COMPONENT OF TRANSPORTER-RELATED"/>
    <property type="match status" value="1"/>
</dbReference>
<dbReference type="Pfam" id="PF02687">
    <property type="entry name" value="FtsX"/>
    <property type="match status" value="1"/>
</dbReference>
<proteinExistence type="inferred from homology"/>
<dbReference type="InterPro" id="IPR050250">
    <property type="entry name" value="Macrolide_Exporter_MacB"/>
</dbReference>
<protein>
    <recommendedName>
        <fullName evidence="8">ABC3 transporter permease C-terminal domain-containing protein</fullName>
    </recommendedName>
</protein>
<gene>
    <name evidence="9" type="ORF">N869_15270</name>
</gene>
<comment type="caution">
    <text evidence="9">The sequence shown here is derived from an EMBL/GenBank/DDBJ whole genome shotgun (WGS) entry which is preliminary data.</text>
</comment>
<evidence type="ECO:0000256" key="2">
    <source>
        <dbReference type="ARBA" id="ARBA00022475"/>
    </source>
</evidence>
<evidence type="ECO:0000313" key="10">
    <source>
        <dbReference type="Proteomes" id="UP000054314"/>
    </source>
</evidence>
<reference evidence="9 10" key="1">
    <citation type="submission" date="2013-08" db="EMBL/GenBank/DDBJ databases">
        <title>Genome sequencing of Cellulomonas bogoriensis 69B4.</title>
        <authorList>
            <person name="Chen F."/>
            <person name="Li Y."/>
            <person name="Wang G."/>
        </authorList>
    </citation>
    <scope>NUCLEOTIDE SEQUENCE [LARGE SCALE GENOMIC DNA]</scope>
    <source>
        <strain evidence="9 10">69B4</strain>
    </source>
</reference>
<feature type="transmembrane region" description="Helical" evidence="7">
    <location>
        <begin position="357"/>
        <end position="380"/>
    </location>
</feature>
<feature type="non-terminal residue" evidence="9">
    <location>
        <position position="394"/>
    </location>
</feature>
<dbReference type="Proteomes" id="UP000054314">
    <property type="component" value="Unassembled WGS sequence"/>
</dbReference>
<evidence type="ECO:0000256" key="5">
    <source>
        <dbReference type="ARBA" id="ARBA00023136"/>
    </source>
</evidence>
<keyword evidence="10" id="KW-1185">Reference proteome</keyword>